<comment type="caution">
    <text evidence="1">The sequence shown here is derived from an EMBL/GenBank/DDBJ whole genome shotgun (WGS) entry which is preliminary data.</text>
</comment>
<accession>A0A0G1XQX7</accession>
<gene>
    <name evidence="1" type="ORF">UY77_C0002G0033</name>
</gene>
<dbReference type="EMBL" id="LCRI01000002">
    <property type="protein sequence ID" value="KKW33285.1"/>
    <property type="molecule type" value="Genomic_DNA"/>
</dbReference>
<dbReference type="AlphaFoldDB" id="A0A0G1XQX7"/>
<sequence length="210" mass="23136">MGRVGVLLLVLSGSSQFGCKDKDAKRPSVAFDMERSEITSFRAKIPVVISHTDRWTATLSREDYPDRIKKEGVGSGEFLLEFEPLARNTAYRVMVEATRDQTMGSAKELHGQDFETKDEEFDPSEQQMSLKLEANTDAKGATATLWQNGVIHSQVVLVCPEKAVAPPLPLPKEKPREEPVSALPDRIKIRISGCCTPGADTPEIVGIPKE</sequence>
<name>A0A0G1XQX7_9BACT</name>
<protein>
    <submittedName>
        <fullName evidence="1">Uncharacterized protein</fullName>
    </submittedName>
</protein>
<reference evidence="1 2" key="1">
    <citation type="journal article" date="2015" name="Nature">
        <title>rRNA introns, odd ribosomes, and small enigmatic genomes across a large radiation of phyla.</title>
        <authorList>
            <person name="Brown C.T."/>
            <person name="Hug L.A."/>
            <person name="Thomas B.C."/>
            <person name="Sharon I."/>
            <person name="Castelle C.J."/>
            <person name="Singh A."/>
            <person name="Wilkins M.J."/>
            <person name="Williams K.H."/>
            <person name="Banfield J.F."/>
        </authorList>
    </citation>
    <scope>NUCLEOTIDE SEQUENCE [LARGE SCALE GENOMIC DNA]</scope>
</reference>
<evidence type="ECO:0000313" key="2">
    <source>
        <dbReference type="Proteomes" id="UP000034711"/>
    </source>
</evidence>
<dbReference type="Proteomes" id="UP000034711">
    <property type="component" value="Unassembled WGS sequence"/>
</dbReference>
<proteinExistence type="predicted"/>
<organism evidence="1 2">
    <name type="scientific">Candidatus Uhrbacteria bacterium GW2011_GWA2_53_10</name>
    <dbReference type="NCBI Taxonomy" id="1618980"/>
    <lineage>
        <taxon>Bacteria</taxon>
        <taxon>Candidatus Uhriibacteriota</taxon>
    </lineage>
</organism>
<evidence type="ECO:0000313" key="1">
    <source>
        <dbReference type="EMBL" id="KKW33285.1"/>
    </source>
</evidence>